<evidence type="ECO:0000259" key="6">
    <source>
        <dbReference type="PROSITE" id="PS50022"/>
    </source>
</evidence>
<protein>
    <submittedName>
        <fullName evidence="8">Hyaluronoglucosaminidase</fullName>
    </submittedName>
</protein>
<feature type="region of interest" description="Disordered" evidence="4">
    <location>
        <begin position="23"/>
        <end position="62"/>
    </location>
</feature>
<keyword evidence="5" id="KW-0732">Signal</keyword>
<dbReference type="InterPro" id="IPR011496">
    <property type="entry name" value="O-GlcNAcase_cat"/>
</dbReference>
<feature type="chain" id="PRO_5022186241" evidence="5">
    <location>
        <begin position="26"/>
        <end position="1141"/>
    </location>
</feature>
<dbReference type="Pfam" id="PF21774">
    <property type="entry name" value="NagJ_C"/>
    <property type="match status" value="1"/>
</dbReference>
<dbReference type="EMBL" id="VFMM01000001">
    <property type="protein sequence ID" value="TQJ16087.1"/>
    <property type="molecule type" value="Genomic_DNA"/>
</dbReference>
<accession>A0A542EL63</accession>
<dbReference type="InterPro" id="IPR015882">
    <property type="entry name" value="HEX_bac_N"/>
</dbReference>
<dbReference type="PANTHER" id="PTHR13170:SF16">
    <property type="entry name" value="PROTEIN O-GLCNACASE"/>
    <property type="match status" value="1"/>
</dbReference>
<dbReference type="InterPro" id="IPR008979">
    <property type="entry name" value="Galactose-bd-like_sf"/>
</dbReference>
<dbReference type="Pfam" id="PF07555">
    <property type="entry name" value="NAGidase"/>
    <property type="match status" value="1"/>
</dbReference>
<dbReference type="GO" id="GO:0015929">
    <property type="term" value="F:hexosaminidase activity"/>
    <property type="evidence" value="ECO:0007669"/>
    <property type="project" value="UniProtKB-ARBA"/>
</dbReference>
<feature type="signal peptide" evidence="5">
    <location>
        <begin position="1"/>
        <end position="25"/>
    </location>
</feature>
<comment type="caution">
    <text evidence="8">The sequence shown here is derived from an EMBL/GenBank/DDBJ whole genome shotgun (WGS) entry which is preliminary data.</text>
</comment>
<keyword evidence="1 3" id="KW-0378">Hydrolase</keyword>
<evidence type="ECO:0000256" key="4">
    <source>
        <dbReference type="SAM" id="MobiDB-lite"/>
    </source>
</evidence>
<feature type="active site" description="Proton donor" evidence="3">
    <location>
        <position position="308"/>
    </location>
</feature>
<dbReference type="SUPFAM" id="SSF51445">
    <property type="entry name" value="(Trans)glycosidases"/>
    <property type="match status" value="1"/>
</dbReference>
<keyword evidence="9" id="KW-1185">Reference proteome</keyword>
<feature type="domain" description="F5/8 type C" evidence="6">
    <location>
        <begin position="1005"/>
        <end position="1140"/>
    </location>
</feature>
<dbReference type="Pfam" id="PF00754">
    <property type="entry name" value="F5_F8_type_C"/>
    <property type="match status" value="2"/>
</dbReference>
<evidence type="ECO:0000313" key="9">
    <source>
        <dbReference type="Proteomes" id="UP000316298"/>
    </source>
</evidence>
<reference evidence="8 9" key="1">
    <citation type="submission" date="2019-06" db="EMBL/GenBank/DDBJ databases">
        <title>Sequencing the genomes of 1000 actinobacteria strains.</title>
        <authorList>
            <person name="Klenk H.-P."/>
        </authorList>
    </citation>
    <scope>NUCLEOTIDE SEQUENCE [LARGE SCALE GENOMIC DNA]</scope>
    <source>
        <strain evidence="8 9">DSM 17305</strain>
    </source>
</reference>
<dbReference type="Pfam" id="PF02838">
    <property type="entry name" value="Glyco_hydro_20b"/>
    <property type="match status" value="1"/>
</dbReference>
<dbReference type="SMART" id="SM00231">
    <property type="entry name" value="FA58C"/>
    <property type="match status" value="1"/>
</dbReference>
<evidence type="ECO:0000313" key="8">
    <source>
        <dbReference type="EMBL" id="TQJ16087.1"/>
    </source>
</evidence>
<dbReference type="Gene3D" id="3.30.379.10">
    <property type="entry name" value="Chitobiase/beta-hexosaminidase domain 2-like"/>
    <property type="match status" value="1"/>
</dbReference>
<dbReference type="Gene3D" id="3.20.20.80">
    <property type="entry name" value="Glycosidases"/>
    <property type="match status" value="1"/>
</dbReference>
<dbReference type="SUPFAM" id="SSF140657">
    <property type="entry name" value="Hyaluronidase post-catalytic domain-like"/>
    <property type="match status" value="1"/>
</dbReference>
<feature type="domain" description="GH84" evidence="7">
    <location>
        <begin position="193"/>
        <end position="473"/>
    </location>
</feature>
<keyword evidence="2 3" id="KW-0326">Glycosidase</keyword>
<dbReference type="Gene3D" id="2.60.120.260">
    <property type="entry name" value="Galactose-binding domain-like"/>
    <property type="match status" value="2"/>
</dbReference>
<dbReference type="GO" id="GO:1901135">
    <property type="term" value="P:carbohydrate derivative metabolic process"/>
    <property type="evidence" value="ECO:0007669"/>
    <property type="project" value="UniProtKB-ARBA"/>
</dbReference>
<dbReference type="PANTHER" id="PTHR13170">
    <property type="entry name" value="O-GLCNACASE"/>
    <property type="match status" value="1"/>
</dbReference>
<evidence type="ECO:0000256" key="2">
    <source>
        <dbReference type="ARBA" id="ARBA00023295"/>
    </source>
</evidence>
<dbReference type="InterPro" id="IPR049019">
    <property type="entry name" value="NagJ-like_helical"/>
</dbReference>
<dbReference type="RefSeq" id="WP_141851562.1">
    <property type="nucleotide sequence ID" value="NZ_VFMM01000001.1"/>
</dbReference>
<dbReference type="GO" id="GO:0005975">
    <property type="term" value="P:carbohydrate metabolic process"/>
    <property type="evidence" value="ECO:0007669"/>
    <property type="project" value="UniProtKB-ARBA"/>
</dbReference>
<dbReference type="PROSITE" id="PS50022">
    <property type="entry name" value="FA58C_3"/>
    <property type="match status" value="2"/>
</dbReference>
<dbReference type="SUPFAM" id="SSF55545">
    <property type="entry name" value="beta-N-acetylhexosaminidase-like domain"/>
    <property type="match status" value="1"/>
</dbReference>
<dbReference type="OrthoDB" id="9760892at2"/>
<evidence type="ECO:0000256" key="5">
    <source>
        <dbReference type="SAM" id="SignalP"/>
    </source>
</evidence>
<dbReference type="AlphaFoldDB" id="A0A542EL63"/>
<evidence type="ECO:0000259" key="7">
    <source>
        <dbReference type="PROSITE" id="PS52009"/>
    </source>
</evidence>
<dbReference type="Proteomes" id="UP000316298">
    <property type="component" value="Unassembled WGS sequence"/>
</dbReference>
<evidence type="ECO:0000256" key="1">
    <source>
        <dbReference type="ARBA" id="ARBA00022801"/>
    </source>
</evidence>
<evidence type="ECO:0000256" key="3">
    <source>
        <dbReference type="PROSITE-ProRule" id="PRU01353"/>
    </source>
</evidence>
<name>A0A542EL63_9ACTN</name>
<dbReference type="InterPro" id="IPR017853">
    <property type="entry name" value="GH"/>
</dbReference>
<dbReference type="InterPro" id="IPR029018">
    <property type="entry name" value="Hex-like_dom2"/>
</dbReference>
<dbReference type="InterPro" id="IPR000421">
    <property type="entry name" value="FA58C"/>
</dbReference>
<feature type="domain" description="F5/8 type C" evidence="6">
    <location>
        <begin position="641"/>
        <end position="786"/>
    </location>
</feature>
<organism evidence="8 9">
    <name type="scientific">Kribbella jejuensis</name>
    <dbReference type="NCBI Taxonomy" id="236068"/>
    <lineage>
        <taxon>Bacteria</taxon>
        <taxon>Bacillati</taxon>
        <taxon>Actinomycetota</taxon>
        <taxon>Actinomycetes</taxon>
        <taxon>Propionibacteriales</taxon>
        <taxon>Kribbellaceae</taxon>
        <taxon>Kribbella</taxon>
    </lineage>
</organism>
<dbReference type="PROSITE" id="PS52009">
    <property type="entry name" value="GH84"/>
    <property type="match status" value="1"/>
</dbReference>
<proteinExistence type="inferred from homology"/>
<gene>
    <name evidence="8" type="ORF">FB475_0173</name>
</gene>
<dbReference type="InterPro" id="IPR051822">
    <property type="entry name" value="Glycosyl_Hydrolase_84"/>
</dbReference>
<sequence>MRLLRSAVCVLALAAPFTIAPPATAQPADTMAPTAPTAPTATSAAAPAALSPQPQQLVQRPDGFPITPVVGLVRTARTDADAERVVRQALDRAGVRTVRTTDGADPGTPTTIWLGRSASVLTALGVKDSTGLPAEGYVLAAGRDRDDRAQVVLDGVDGDGTYYAAQSFAQLIQRRTGQDWLPGVAIRDWPTMRYRGAIEGFYGTPWSQADRLDELSYLGEHRMNTYEYAPKDDPYHREQWRDPYPADKLAQLAALVDRARQNKVDFTFALSPGLSICYTSEADFQALIAKFEALYDVGARSFNVPLDDIDYNTWHCAADKAKYGTGGGAAGRAQSDLLNRVQREWVETKPDVAPLQMVPTEYYNVSETPYKQALREQLDSDVVVHWTGIGVVPRTITAAQAAQAKAVFGHNILIWDNYPVNDYAAGRLLLAPYTGREPAIADSVAGVISNPMNQAAVSKVALYSFAELGWNPAKYDAQASWRQALAERAGGDPATIAALQVFADLNTYDGTLHPESAPVLGAAVDQFWQLWWSGRHAQAIAVLRPRVNAIVAAPATIRAKVVDPAFTDQAESWLKATELWGQAMNRALDLLGALDAGDGAAAWTARQRMNALVTQAKAIRDSRLPHSGTYPRIGEGVVDALIAEAARVHDRWLGVQPGRTATTSLGTYQDNVPARMIDGDPNTFYWSDGAPTTGSEVRVDLGQPSAIGAITLLMGKTSSPNDYIHSGVLEYSSDGTRWTELTRATTAEVRATAPAGTTARYVRYRSLSASDYWLVVREFTVETIGGHTTTLTASGTPAPAAGSSFQQAVDGNPDTAYVPSTAPAAGDSLTIGLSAPRELAGLTVLQRSAGTADVEVQVGGGWQRVGSVSSAYAELPVADLRAEAVRLVWKSGTPEVAEVVPLWTDTPLATVSVGNERTDVVRGVASTFTVDISADRNTDVSGTLSVAAPAGWTVETAASVTVKRGFTQSVPVQLTPPSDAGLSNVDIPVTFTVGQTSFDTVLPVAVRPRTGATNVALHRPVVASSIEPGTSFTAGLAVDGDTTTRWASGYNDASWLQVDLGTPTRLGKLVLRWEAAYGSAYTIQVSDDANTWTTATEITNGDGGTDTLWLDTTARYVRMQGVHRATQYGYSLYELEVYPAQ</sequence>
<feature type="compositionally biased region" description="Low complexity" evidence="4">
    <location>
        <begin position="23"/>
        <end position="57"/>
    </location>
</feature>
<dbReference type="Gene3D" id="1.20.58.460">
    <property type="entry name" value="Hyaluronidase post-catalytic domain-like"/>
    <property type="match status" value="1"/>
</dbReference>
<dbReference type="SUPFAM" id="SSF49785">
    <property type="entry name" value="Galactose-binding domain-like"/>
    <property type="match status" value="2"/>
</dbReference>
<comment type="similarity">
    <text evidence="3">Belongs to the glycosyl hydrolase 84 family.</text>
</comment>